<protein>
    <submittedName>
        <fullName evidence="4">DUF4105 domain-containing protein</fullName>
    </submittedName>
</protein>
<feature type="compositionally biased region" description="Basic and acidic residues" evidence="1">
    <location>
        <begin position="320"/>
        <end position="330"/>
    </location>
</feature>
<organism evidence="4">
    <name type="scientific">Alsobacter sp. KACC 23698</name>
    <dbReference type="NCBI Taxonomy" id="3149229"/>
    <lineage>
        <taxon>Bacteria</taxon>
        <taxon>Pseudomonadati</taxon>
        <taxon>Pseudomonadota</taxon>
        <taxon>Alphaproteobacteria</taxon>
        <taxon>Hyphomicrobiales</taxon>
        <taxon>Alsobacteraceae</taxon>
        <taxon>Alsobacter</taxon>
    </lineage>
</organism>
<gene>
    <name evidence="4" type="ORF">ABEG18_15395</name>
</gene>
<reference evidence="4" key="1">
    <citation type="submission" date="2024-05" db="EMBL/GenBank/DDBJ databases">
        <authorList>
            <person name="Kim S."/>
            <person name="Heo J."/>
            <person name="Choi H."/>
            <person name="Choi Y."/>
            <person name="Kwon S.-W."/>
            <person name="Kim Y."/>
        </authorList>
    </citation>
    <scope>NUCLEOTIDE SEQUENCE</scope>
    <source>
        <strain evidence="4">KACC 23698</strain>
    </source>
</reference>
<evidence type="ECO:0000256" key="1">
    <source>
        <dbReference type="SAM" id="MobiDB-lite"/>
    </source>
</evidence>
<name>A0AAU7JA97_9HYPH</name>
<dbReference type="EMBL" id="CP157484">
    <property type="protein sequence ID" value="XBO37120.1"/>
    <property type="molecule type" value="Genomic_DNA"/>
</dbReference>
<feature type="region of interest" description="Disordered" evidence="1">
    <location>
        <begin position="311"/>
        <end position="330"/>
    </location>
</feature>
<keyword evidence="2" id="KW-1133">Transmembrane helix</keyword>
<dbReference type="InterPro" id="IPR025178">
    <property type="entry name" value="Lnb_N"/>
</dbReference>
<accession>A0AAU7JA97</accession>
<sequence>MRRAAGLLLIVTSTLATLGMAAWGALALWFQAPFGEAGRAAPPAIWTIAVVVLLAMALRGRARFAWPALAGLAVAILAWWSTILPSNDRDWAPDVARTVTARVEGSTLVVENVRDFVWRTDEDFDERWETRRYDLDRIAGADLFLSYWAGEAIAHAIVSFAFDGSPPLAFSIEIRRRRGEQFSSVAGFFRRYELAFIAADERDVVKVRATVRHEDVRLYRIDIRPQTARRLLMSYVAMANEAAASPRWYNSLTTNCTTVIFGMARVLDPGVPRDWRVLFSGYLPGYLYDAGFLRRDAPLKSLVAQSHIAAKAPGPADDPDFSRRIREGVR</sequence>
<feature type="domain" description="Lnb N-terminal periplasmic" evidence="3">
    <location>
        <begin position="125"/>
        <end position="280"/>
    </location>
</feature>
<keyword evidence="2" id="KW-0472">Membrane</keyword>
<keyword evidence="2" id="KW-0812">Transmembrane</keyword>
<feature type="transmembrane region" description="Helical" evidence="2">
    <location>
        <begin position="37"/>
        <end position="57"/>
    </location>
</feature>
<evidence type="ECO:0000313" key="4">
    <source>
        <dbReference type="EMBL" id="XBO37120.1"/>
    </source>
</evidence>
<proteinExistence type="predicted"/>
<feature type="transmembrane region" description="Helical" evidence="2">
    <location>
        <begin position="64"/>
        <end position="81"/>
    </location>
</feature>
<dbReference type="AlphaFoldDB" id="A0AAU7JA97"/>
<dbReference type="RefSeq" id="WP_406853941.1">
    <property type="nucleotide sequence ID" value="NZ_CP157484.1"/>
</dbReference>
<dbReference type="Pfam" id="PF13387">
    <property type="entry name" value="Lnb_N"/>
    <property type="match status" value="1"/>
</dbReference>
<evidence type="ECO:0000256" key="2">
    <source>
        <dbReference type="SAM" id="Phobius"/>
    </source>
</evidence>
<evidence type="ECO:0000259" key="3">
    <source>
        <dbReference type="Pfam" id="PF13387"/>
    </source>
</evidence>